<sequence>MEEVVGTCFLCGGGGGGE</sequence>
<dbReference type="AlphaFoldDB" id="A0A0B0NS14"/>
<proteinExistence type="predicted"/>
<evidence type="ECO:0000313" key="1">
    <source>
        <dbReference type="EMBL" id="KHG15452.1"/>
    </source>
</evidence>
<evidence type="ECO:0000313" key="2">
    <source>
        <dbReference type="Proteomes" id="UP000032142"/>
    </source>
</evidence>
<organism evidence="1 2">
    <name type="scientific">Gossypium arboreum</name>
    <name type="common">Tree cotton</name>
    <name type="synonym">Gossypium nanking</name>
    <dbReference type="NCBI Taxonomy" id="29729"/>
    <lineage>
        <taxon>Eukaryota</taxon>
        <taxon>Viridiplantae</taxon>
        <taxon>Streptophyta</taxon>
        <taxon>Embryophyta</taxon>
        <taxon>Tracheophyta</taxon>
        <taxon>Spermatophyta</taxon>
        <taxon>Magnoliopsida</taxon>
        <taxon>eudicotyledons</taxon>
        <taxon>Gunneridae</taxon>
        <taxon>Pentapetalae</taxon>
        <taxon>rosids</taxon>
        <taxon>malvids</taxon>
        <taxon>Malvales</taxon>
        <taxon>Malvaceae</taxon>
        <taxon>Malvoideae</taxon>
        <taxon>Gossypium</taxon>
    </lineage>
</organism>
<accession>A0A0B0NS14</accession>
<dbReference type="EMBL" id="KN403798">
    <property type="protein sequence ID" value="KHG15452.1"/>
    <property type="molecule type" value="Genomic_DNA"/>
</dbReference>
<dbReference type="Proteomes" id="UP000032142">
    <property type="component" value="Unassembled WGS sequence"/>
</dbReference>
<reference evidence="2" key="1">
    <citation type="submission" date="2014-09" db="EMBL/GenBank/DDBJ databases">
        <authorList>
            <person name="Mudge J."/>
            <person name="Ramaraj T."/>
            <person name="Lindquist I.E."/>
            <person name="Bharti A.K."/>
            <person name="Sundararajan A."/>
            <person name="Cameron C.T."/>
            <person name="Woodward J.E."/>
            <person name="May G.D."/>
            <person name="Brubaker C."/>
            <person name="Broadhvest J."/>
            <person name="Wilkins T.A."/>
        </authorList>
    </citation>
    <scope>NUCLEOTIDE SEQUENCE</scope>
    <source>
        <strain evidence="2">cv. AKA8401</strain>
    </source>
</reference>
<gene>
    <name evidence="1" type="ORF">F383_20255</name>
</gene>
<keyword evidence="2" id="KW-1185">Reference proteome</keyword>
<name>A0A0B0NS14_GOSAR</name>
<protein>
    <submittedName>
        <fullName evidence="1">Uncharacterized protein</fullName>
    </submittedName>
</protein>